<evidence type="ECO:0000313" key="2">
    <source>
        <dbReference type="EMBL" id="CAB9522704.1"/>
    </source>
</evidence>
<feature type="compositionally biased region" description="Polar residues" evidence="1">
    <location>
        <begin position="242"/>
        <end position="261"/>
    </location>
</feature>
<name>A0A9N8EPC2_9STRA</name>
<feature type="region of interest" description="Disordered" evidence="1">
    <location>
        <begin position="172"/>
        <end position="281"/>
    </location>
</feature>
<dbReference type="EMBL" id="CAICTM010001330">
    <property type="protein sequence ID" value="CAB9522704.1"/>
    <property type="molecule type" value="Genomic_DNA"/>
</dbReference>
<reference evidence="2" key="1">
    <citation type="submission" date="2020-06" db="EMBL/GenBank/DDBJ databases">
        <authorList>
            <consortium name="Plant Systems Biology data submission"/>
        </authorList>
    </citation>
    <scope>NUCLEOTIDE SEQUENCE</scope>
    <source>
        <strain evidence="2">D6</strain>
    </source>
</reference>
<feature type="compositionally biased region" description="Polar residues" evidence="1">
    <location>
        <begin position="77"/>
        <end position="86"/>
    </location>
</feature>
<feature type="region of interest" description="Disordered" evidence="1">
    <location>
        <begin position="49"/>
        <end position="96"/>
    </location>
</feature>
<gene>
    <name evidence="2" type="ORF">SEMRO_1332_G263600.1</name>
</gene>
<accession>A0A9N8EPC2</accession>
<keyword evidence="3" id="KW-1185">Reference proteome</keyword>
<evidence type="ECO:0000313" key="3">
    <source>
        <dbReference type="Proteomes" id="UP001153069"/>
    </source>
</evidence>
<dbReference type="Proteomes" id="UP001153069">
    <property type="component" value="Unassembled WGS sequence"/>
</dbReference>
<proteinExistence type="predicted"/>
<dbReference type="AlphaFoldDB" id="A0A9N8EPC2"/>
<sequence length="281" mass="30315">MSSSSAGEQQGGSDEEAALLQHVLATTTELSAQDSQMLEDVLTKRRALEGLHRNVTPPSPPTSTGTAIVPKPKQAKRSVSSDTMRSPRQAPPMRRAQTDTLNRAHKARTVHQENETTIPEGFSSEFLMDIVAERASSSTTVDPFASHADTATAISADEMMRNEKVAAFSGMEPDKRQISTTTGTNILPKPKAKRSVSSDTTRSRAGPPYDGPDRTFNRAHKARTVHQEKKQPFQKSSSSFSWNCGRTASSSTTGPIPSPANTAMAISADEMRERKNGGFSA</sequence>
<organism evidence="2 3">
    <name type="scientific">Seminavis robusta</name>
    <dbReference type="NCBI Taxonomy" id="568900"/>
    <lineage>
        <taxon>Eukaryota</taxon>
        <taxon>Sar</taxon>
        <taxon>Stramenopiles</taxon>
        <taxon>Ochrophyta</taxon>
        <taxon>Bacillariophyta</taxon>
        <taxon>Bacillariophyceae</taxon>
        <taxon>Bacillariophycidae</taxon>
        <taxon>Naviculales</taxon>
        <taxon>Naviculaceae</taxon>
        <taxon>Seminavis</taxon>
    </lineage>
</organism>
<comment type="caution">
    <text evidence="2">The sequence shown here is derived from an EMBL/GenBank/DDBJ whole genome shotgun (WGS) entry which is preliminary data.</text>
</comment>
<feature type="compositionally biased region" description="Basic and acidic residues" evidence="1">
    <location>
        <begin position="269"/>
        <end position="281"/>
    </location>
</feature>
<evidence type="ECO:0000256" key="1">
    <source>
        <dbReference type="SAM" id="MobiDB-lite"/>
    </source>
</evidence>
<protein>
    <submittedName>
        <fullName evidence="2">Uncharacterized protein</fullName>
    </submittedName>
</protein>